<dbReference type="RefSeq" id="XP_062704685.1">
    <property type="nucleotide sequence ID" value="XM_062848701.1"/>
</dbReference>
<evidence type="ECO:0000256" key="1">
    <source>
        <dbReference type="SAM" id="MobiDB-lite"/>
    </source>
</evidence>
<feature type="compositionally biased region" description="Polar residues" evidence="1">
    <location>
        <begin position="672"/>
        <end position="681"/>
    </location>
</feature>
<proteinExistence type="predicted"/>
<protein>
    <submittedName>
        <fullName evidence="2">Uncharacterized protein</fullName>
    </submittedName>
</protein>
<dbReference type="EnsemblMetazoa" id="AALFPA23_008186.R11028">
    <property type="protein sequence ID" value="AALFPA23_008186.P11028"/>
    <property type="gene ID" value="AALFPA23_008186"/>
</dbReference>
<feature type="compositionally biased region" description="Polar residues" evidence="1">
    <location>
        <begin position="545"/>
        <end position="559"/>
    </location>
</feature>
<feature type="region of interest" description="Disordered" evidence="1">
    <location>
        <begin position="1108"/>
        <end position="1149"/>
    </location>
</feature>
<feature type="region of interest" description="Disordered" evidence="1">
    <location>
        <begin position="820"/>
        <end position="854"/>
    </location>
</feature>
<feature type="compositionally biased region" description="Polar residues" evidence="1">
    <location>
        <begin position="613"/>
        <end position="650"/>
    </location>
</feature>
<keyword evidence="3" id="KW-1185">Reference proteome</keyword>
<feature type="compositionally biased region" description="Basic and acidic residues" evidence="1">
    <location>
        <begin position="513"/>
        <end position="524"/>
    </location>
</feature>
<name>A0ABM1YDN2_AEDAL</name>
<feature type="region of interest" description="Disordered" evidence="1">
    <location>
        <begin position="903"/>
        <end position="922"/>
    </location>
</feature>
<evidence type="ECO:0000313" key="3">
    <source>
        <dbReference type="Proteomes" id="UP000069940"/>
    </source>
</evidence>
<organism evidence="2 3">
    <name type="scientific">Aedes albopictus</name>
    <name type="common">Asian tiger mosquito</name>
    <name type="synonym">Stegomyia albopicta</name>
    <dbReference type="NCBI Taxonomy" id="7160"/>
    <lineage>
        <taxon>Eukaryota</taxon>
        <taxon>Metazoa</taxon>
        <taxon>Ecdysozoa</taxon>
        <taxon>Arthropoda</taxon>
        <taxon>Hexapoda</taxon>
        <taxon>Insecta</taxon>
        <taxon>Pterygota</taxon>
        <taxon>Neoptera</taxon>
        <taxon>Endopterygota</taxon>
        <taxon>Diptera</taxon>
        <taxon>Nematocera</taxon>
        <taxon>Culicoidea</taxon>
        <taxon>Culicidae</taxon>
        <taxon>Culicinae</taxon>
        <taxon>Aedini</taxon>
        <taxon>Aedes</taxon>
        <taxon>Stegomyia</taxon>
    </lineage>
</organism>
<dbReference type="GeneID" id="109410409"/>
<feature type="region of interest" description="Disordered" evidence="1">
    <location>
        <begin position="459"/>
        <end position="731"/>
    </location>
</feature>
<reference evidence="2" key="2">
    <citation type="submission" date="2025-05" db="UniProtKB">
        <authorList>
            <consortium name="EnsemblMetazoa"/>
        </authorList>
    </citation>
    <scope>IDENTIFICATION</scope>
    <source>
        <strain evidence="2">Foshan</strain>
    </source>
</reference>
<feature type="compositionally biased region" description="Polar residues" evidence="1">
    <location>
        <begin position="754"/>
        <end position="764"/>
    </location>
</feature>
<evidence type="ECO:0000313" key="2">
    <source>
        <dbReference type="EnsemblMetazoa" id="AALFPA23_008186.P11028"/>
    </source>
</evidence>
<dbReference type="Proteomes" id="UP000069940">
    <property type="component" value="Unassembled WGS sequence"/>
</dbReference>
<feature type="compositionally biased region" description="Basic and acidic residues" evidence="1">
    <location>
        <begin position="1109"/>
        <end position="1124"/>
    </location>
</feature>
<feature type="compositionally biased region" description="Polar residues" evidence="1">
    <location>
        <begin position="704"/>
        <end position="719"/>
    </location>
</feature>
<sequence>MTSTSVFESESFNRRLVEKLVEQRDQILGGRADSDAASVWQQIALELSQDWELDCGDLRWQDLSRYFRCSLVLKLSHRKWTMDQGLIDRLQYPYLRKVYVITIQFYRKYCAKRMAENSSEIEDNKLFIKYTMDGRFDPDVVSAFKRRSRKGVRIYVNINVDDPVYNLPDDVKKLLLQMEHHRRERFHKIIPSDEARESSPVLLDGVPVPIENRSPAAEKDFSPRDLLEKESFSVNTQEYDEIIKESLERETPPIPKRRRLGSFSPGCVEVWLETCEMQSPAKSCLVVSPQDDPLHMSTRISLSEPQFRPATGVDISQACAAVELVRSQPPTLIMASQLEASTQDSIRIKQEPSIDASSEIPTLDAGFDPLLSSVFTDSDNEEEENDSGPGKIVFDNQPAKDIVSLPTEADQHEPSEAEAIITSRTTQGQLGVGRSQPPTLILASQPETATQELIRIKQDHKTEDLKNTSTLQPDHDPYLNSVLTDSEDTEEEIARSSSNGTPGKNINDVITVDNRRSPSTKDKSNPAMIKQQEPNRSEVEIVSSHPPTTLIHSSSNGTPDATVKQESEIKVLDETPPADAVHDPYLNGIFTDSDDDDDDDDDEEEENVPSFKNVISNQPSNEVSTSENRSFPTSEKTSNPKPNKCVQDQSKTVEVERQSASLVVASQEKTQESVPRNTSEVTLDPHISSICRDSDDENEEETNKYSSLTVENLNTTSADNNRSSSSTNLSSQIENLNLDPASSLCLESDKTVPSDPNCSNAIPATQNSSNSPTRTTTSHCCSVVDRRLGMPALNNSLEPVPLHCIVRQRIPPVTVAAELSSGASQPRSSEVDSIESEAIAQPMKTPAKTTSKTTDDLLTKATQTDYYEMVSKSPDLRTSRFHVNIPFGSQSPNLHVYMNDLRSNRSRTPPIQPSSKDELVRSHPTHIQPLQDSQNLGDPIGHSYQSTDSNRLVIAWSPSSSSNSSGMTQVSKAEAPPTATSPTGPQFREEQYDSIRPTIESRLRLQAVLRSLWPELFARGGSFCDFLHLLSVLALNIFPRLQPTNDHGAMDLLRMVTPIACRLAYGNFEPIADKQARVGPATRKEGVYGDRGAGGDGAESNRCGLEVLDETHGNSKSSSIDEKPMIVLSDDDEQENLPVRTKREYRVHK</sequence>
<feature type="compositionally biased region" description="Basic and acidic residues" evidence="1">
    <location>
        <begin position="563"/>
        <end position="573"/>
    </location>
</feature>
<feature type="compositionally biased region" description="Low complexity" evidence="1">
    <location>
        <begin position="720"/>
        <end position="731"/>
    </location>
</feature>
<reference evidence="3" key="1">
    <citation type="journal article" date="2015" name="Proc. Natl. Acad. Sci. U.S.A.">
        <title>Genome sequence of the Asian Tiger mosquito, Aedes albopictus, reveals insights into its biology, genetics, and evolution.</title>
        <authorList>
            <person name="Chen X.G."/>
            <person name="Jiang X."/>
            <person name="Gu J."/>
            <person name="Xu M."/>
            <person name="Wu Y."/>
            <person name="Deng Y."/>
            <person name="Zhang C."/>
            <person name="Bonizzoni M."/>
            <person name="Dermauw W."/>
            <person name="Vontas J."/>
            <person name="Armbruster P."/>
            <person name="Huang X."/>
            <person name="Yang Y."/>
            <person name="Zhang H."/>
            <person name="He W."/>
            <person name="Peng H."/>
            <person name="Liu Y."/>
            <person name="Wu K."/>
            <person name="Chen J."/>
            <person name="Lirakis M."/>
            <person name="Topalis P."/>
            <person name="Van Leeuwen T."/>
            <person name="Hall A.B."/>
            <person name="Jiang X."/>
            <person name="Thorpe C."/>
            <person name="Mueller R.L."/>
            <person name="Sun C."/>
            <person name="Waterhouse R.M."/>
            <person name="Yan G."/>
            <person name="Tu Z.J."/>
            <person name="Fang X."/>
            <person name="James A.A."/>
        </authorList>
    </citation>
    <scope>NUCLEOTIDE SEQUENCE [LARGE SCALE GENOMIC DNA]</scope>
    <source>
        <strain evidence="3">Foshan</strain>
    </source>
</reference>
<feature type="compositionally biased region" description="Acidic residues" evidence="1">
    <location>
        <begin position="592"/>
        <end position="607"/>
    </location>
</feature>
<feature type="region of interest" description="Disordered" evidence="1">
    <location>
        <begin position="1082"/>
        <end position="1101"/>
    </location>
</feature>
<feature type="compositionally biased region" description="Polar residues" evidence="1">
    <location>
        <begin position="495"/>
        <end position="504"/>
    </location>
</feature>
<feature type="region of interest" description="Disordered" evidence="1">
    <location>
        <begin position="956"/>
        <end position="992"/>
    </location>
</feature>
<feature type="compositionally biased region" description="Low complexity" evidence="1">
    <location>
        <begin position="765"/>
        <end position="776"/>
    </location>
</feature>
<accession>A0ABM1YDN2</accession>
<feature type="region of interest" description="Disordered" evidence="1">
    <location>
        <begin position="746"/>
        <end position="776"/>
    </location>
</feature>